<evidence type="ECO:0000256" key="1">
    <source>
        <dbReference type="SAM" id="MobiDB-lite"/>
    </source>
</evidence>
<feature type="region of interest" description="Disordered" evidence="1">
    <location>
        <begin position="289"/>
        <end position="344"/>
    </location>
</feature>
<feature type="region of interest" description="Disordered" evidence="1">
    <location>
        <begin position="381"/>
        <end position="406"/>
    </location>
</feature>
<dbReference type="Proteomes" id="UP001159363">
    <property type="component" value="Chromosome 12"/>
</dbReference>
<keyword evidence="3" id="KW-1185">Reference proteome</keyword>
<organism evidence="2 3">
    <name type="scientific">Dryococelus australis</name>
    <dbReference type="NCBI Taxonomy" id="614101"/>
    <lineage>
        <taxon>Eukaryota</taxon>
        <taxon>Metazoa</taxon>
        <taxon>Ecdysozoa</taxon>
        <taxon>Arthropoda</taxon>
        <taxon>Hexapoda</taxon>
        <taxon>Insecta</taxon>
        <taxon>Pterygota</taxon>
        <taxon>Neoptera</taxon>
        <taxon>Polyneoptera</taxon>
        <taxon>Phasmatodea</taxon>
        <taxon>Verophasmatodea</taxon>
        <taxon>Anareolatae</taxon>
        <taxon>Phasmatidae</taxon>
        <taxon>Eurycanthinae</taxon>
        <taxon>Dryococelus</taxon>
    </lineage>
</organism>
<evidence type="ECO:0000313" key="3">
    <source>
        <dbReference type="Proteomes" id="UP001159363"/>
    </source>
</evidence>
<gene>
    <name evidence="2" type="ORF">PR048_029497</name>
</gene>
<dbReference type="EMBL" id="JARBHB010000013">
    <property type="protein sequence ID" value="KAJ8870475.1"/>
    <property type="molecule type" value="Genomic_DNA"/>
</dbReference>
<feature type="compositionally biased region" description="Basic and acidic residues" evidence="1">
    <location>
        <begin position="384"/>
        <end position="394"/>
    </location>
</feature>
<name>A0ABQ9GDI7_9NEOP</name>
<comment type="caution">
    <text evidence="2">The sequence shown here is derived from an EMBL/GenBank/DDBJ whole genome shotgun (WGS) entry which is preliminary data.</text>
</comment>
<protein>
    <submittedName>
        <fullName evidence="2">Uncharacterized protein</fullName>
    </submittedName>
</protein>
<feature type="compositionally biased region" description="Polar residues" evidence="1">
    <location>
        <begin position="315"/>
        <end position="331"/>
    </location>
</feature>
<reference evidence="2 3" key="1">
    <citation type="submission" date="2023-02" db="EMBL/GenBank/DDBJ databases">
        <title>LHISI_Scaffold_Assembly.</title>
        <authorList>
            <person name="Stuart O.P."/>
            <person name="Cleave R."/>
            <person name="Magrath M.J.L."/>
            <person name="Mikheyev A.S."/>
        </authorList>
    </citation>
    <scope>NUCLEOTIDE SEQUENCE [LARGE SCALE GENOMIC DNA]</scope>
    <source>
        <strain evidence="2">Daus_M_001</strain>
        <tissue evidence="2">Leg muscle</tissue>
    </source>
</reference>
<proteinExistence type="predicted"/>
<evidence type="ECO:0000313" key="2">
    <source>
        <dbReference type="EMBL" id="KAJ8870475.1"/>
    </source>
</evidence>
<sequence>MLQCQYTIESYLERKSFLRNSGVPNYNPFTVTPHVSEALLKFYLQDIPPPRAMATVAERLARTPPTRANRVQSPTGSPDFRKWESCRTMPLVGGCSRGSPVSYAPSFRYCSIFTSITLIGSQDLDSLASWADAPESQMFSTLEYPCSDRHYSSATISHKYTRPKKNFTRLAGILNSNAEGYPGSSAVAGFQKIRKQSRVDYACAVQAAGWFASVLWSILRPRPEAQIYTDGNLGRPLQQSFTSALQMGILDAHCRVCQEAVTPVRLVAGRQKKRGMVEGEGGRKRMMKWGNVEVSGNRPTQREGNRGPFIRRAAPSSTNFPPRNNPQPTSGSHKRGGGGTTQQFRGLTHLEPYTKAGLKGLIFLMLKNAVYLKQSSAFEVGEGGSHKGDNDTRDWCPIAPTRKTLN</sequence>
<accession>A0ABQ9GDI7</accession>